<feature type="compositionally biased region" description="Polar residues" evidence="1">
    <location>
        <begin position="2702"/>
        <end position="2721"/>
    </location>
</feature>
<comment type="caution">
    <text evidence="4">The sequence shown here is derived from an EMBL/GenBank/DDBJ whole genome shotgun (WGS) entry which is preliminary data.</text>
</comment>
<reference evidence="4 5" key="1">
    <citation type="submission" date="2020-08" db="EMBL/GenBank/DDBJ databases">
        <title>Genomic Encyclopedia of Type Strains, Phase IV (KMG-IV): sequencing the most valuable type-strain genomes for metagenomic binning, comparative biology and taxonomic classification.</title>
        <authorList>
            <person name="Goeker M."/>
        </authorList>
    </citation>
    <scope>NUCLEOTIDE SEQUENCE [LARGE SCALE GENOMIC DNA]</scope>
    <source>
        <strain evidence="4 5">DSM 18233</strain>
    </source>
</reference>
<dbReference type="InterPro" id="IPR040853">
    <property type="entry name" value="RapA2_cadherin-like"/>
</dbReference>
<feature type="domain" description="RapA2 cadherin-like" evidence="3">
    <location>
        <begin position="2128"/>
        <end position="2224"/>
    </location>
</feature>
<organism evidence="4 5">
    <name type="scientific">Silvimonas terrae</name>
    <dbReference type="NCBI Taxonomy" id="300266"/>
    <lineage>
        <taxon>Bacteria</taxon>
        <taxon>Pseudomonadati</taxon>
        <taxon>Pseudomonadota</taxon>
        <taxon>Betaproteobacteria</taxon>
        <taxon>Neisseriales</taxon>
        <taxon>Chitinibacteraceae</taxon>
        <taxon>Silvimonas</taxon>
    </lineage>
</organism>
<evidence type="ECO:0000259" key="2">
    <source>
        <dbReference type="Pfam" id="PF14252"/>
    </source>
</evidence>
<gene>
    <name evidence="4" type="ORF">HNQ50_001594</name>
</gene>
<evidence type="ECO:0000256" key="1">
    <source>
        <dbReference type="SAM" id="MobiDB-lite"/>
    </source>
</evidence>
<dbReference type="EMBL" id="JACHHN010000003">
    <property type="protein sequence ID" value="MBB5190871.1"/>
    <property type="molecule type" value="Genomic_DNA"/>
</dbReference>
<feature type="domain" description="RapA2 cadherin-like" evidence="3">
    <location>
        <begin position="3069"/>
        <end position="3162"/>
    </location>
</feature>
<proteinExistence type="predicted"/>
<dbReference type="InterPro" id="IPR010221">
    <property type="entry name" value="VCBS_dom"/>
</dbReference>
<evidence type="ECO:0000313" key="5">
    <source>
        <dbReference type="Proteomes" id="UP000543030"/>
    </source>
</evidence>
<dbReference type="RefSeq" id="WP_184099314.1">
    <property type="nucleotide sequence ID" value="NZ_JACHHN010000003.1"/>
</dbReference>
<dbReference type="InterPro" id="IPR013783">
    <property type="entry name" value="Ig-like_fold"/>
</dbReference>
<sequence>MLAKPDSGSVQGLFRPRSHALALEPRILFDGAVAAAVEQHHSDTSHPTEHAVTARANVPLNHLPAPAVEARDGAVRTPPTTQTNLVVIDSRVDNYTQLLTQLPPGTRTLIINSGDDALASISAALQSLGKVDSIQIFSHGAAGQFTLGNQTFTADTLGQVTATLNSWRAELNPGADILLYGCDVGEGVAGKTLVNTLANLTGAGVAASSNATGSSAAGGDWVLETSSGVIDKSIALSASALDHYDGLLANASPVVTISVPSNNVLLGDQVTFNVSLTNSSSQVGYAPYIDLFMPATGKDGNDGLSFVSASYLGQSVTAFVITFDANGNATHPLAKDSSGNPLVINAATYGLRAGDQLVVLELPFASVSQSQPAIAVQVTATLSNLADTSFSNGSPDLTVQARAGFQFGNDSLDNPTVDPSIVEASTSSLAIHPTLVKLSQTIDMPEGETATGPNYVHSETITATPAAGQTLTDVTVTQAIPGNVQVTAINTGSGTLTSLTMQDGSVLTDPTAMNLAIASNTLFIRSYTVHYATLSGPTSIVVSFYVPESDATGLPVLNTQTGASVTIDFGAPSATGSWVPLDPRDLPPGETTIDFSGTGDGSGGSFLAKSITLQKQVSDVNDIGPAGVTPGDTLGYTLNLNISDYYAFGMTLLRNGSFTITDQLSDGQTLTGTPTFTFTMNGVTQTVALVATSTVNADGTTTIQFNIASSVLNAGQLGALVGDLAFDSNQDGATTASIHYTALVDQHYTSTYAQSEINEGDSFGNNATTTATVMVDQVNLSGFSATDNSSTNTTIGTDTVDIAITSVNGGTPPSSGELNPGDVVTFQMSYDLLTGDYEHMNLTAYLPLPLFDLTSINWTQGTGAGTWALGAGNTNAGAIDSVTTGPGNSVVFNLGNFATSITTGSRIEVTFTLRVGDQPYADQRSFNVLAQSDQLTTITQQHLISSDVAPIVSIAEPVLTIAQGVVSRTGDGTISSGTTGTWAAPGTSGVPFTGSVTDISTVTGSISGIDAGDTLRLATTIENAGGGGAFDVATTVTIPTSLQFIGGALGTANLQIYRGDGTALVLGTDYSVSGNTITFLDAGSVASLLPGRTGTTADTSGSNVVVITYDVKAINTIAAAATLQTSATLTHYSSVEGGTDFTPTDLIATTTEQVSSPDVKVVFAGGGTTAADGDSSASHTTGNNLVIGESMQYDLVVTLPEGSTQTLTLDDLIPAGMRLDTSFNGGLGYQLITTAAGTTALGADFGGSVTISGLTGAGGTLGNDGVGAHWTFSAATATADNVSGNNSFVIRVQLVADNVSSNQAGTQLPSTARLTFSDPDGDTANGATPVTRTVNQSAPVATAVVVEPTLQITQTLLTDPGLGVDAGDTVEYIITISNGTSATDFDAFDLNLQDVIPAELTNVQLVGGVLYQNGATNHGGVDFQLSGNTLSTLAGANIDIAKGGSITLHISGQVVAAAAGEQSFSNTATVRWTSLDGTSNTTADPAGERTGADGLLNSGALNDYRSAATQVVPIAQAVIISRVGGLPDTPAPNPTNAPSENVTIGEVIRYRVSSVVAEGTTGDYLVQVTLQNGLAFVNDGTTDIAFISNQGAITTSFTDLINSGTLAVNGNQDSAIATAITPDLSGAAPTGVFNTANHLTISTDANGNQVLTFNLGNLHNPDNDADLEGITLEFNARVLNQASNVAGAALAVSAKDISGSTTLASSQAVTENLVEPSLTGLNKQITSFDPNPTGTTGTATVAVSFTAGSTVPAFNAELADGYPSGTNLTAVSLEINGTTYAINSVPGSVGFTYSVTGNSITADFSQLDPGTSVKLIYQITLPNTATIASSAAKLTWTSLPDSFTSWGGSSVGAAGGSTGERTGSGSGPNQYVLTEGAGLGVISGTLWDDTFSATTSTTPDGTALAGQTVTLTWAGVDGDFSTTADNLTFTTTTDASGHYQFGVLAAGLYRITTPTTISNYSPTIGDLAVRIDSDAASPLGQVNITLGESATGTANVGFVEQNDAPVNHLPSAPAGQEDTPLPITGVSISDVDAGNGTMSVTLGVAHGTLSMAAVAGVTITGQNSGTLTLSGTTTNINTALAGLIYLGNLNYNGSDTLTITTNDNGNFGDHNGNGIPGEPGDALITQNTLQINIAAVNDAPVGVNDTASATEAGGTNNSTVGIDPRGNVLTNDTDVDIATNGDSLRVISIQAPGGPTVLLPAGAGNIVTGLYGSLFVNTSGGFEYTVNNSDPAVQALRTFGQTLTDTFTYTLSDTGNAHATATITITIHGANDTPVGVDDTGNATEAGGVNNGSGGSNATGNVLTNDTDVDSAANGEVLHVTGVRNTVASDSSPLTTVNSGTTSANGTQIVGTYGTLIIGADGTYRYVVDNSNPTVQALVPSSAPLVDHFSYQVTDAGGLSALANLAINVHGSYDNPVATDNTASATAGSALLGVNPVNPIGNVITDDNGHGVDSDVDAPDQVAGALTVTGARTGPESAGGALSAVTAGSTSANGLGLTGSYGTLHLGANGSYEYDVDSTNAAVRALPAGATLTETFTYQITDTEGLTDTAQLVVTVTGVNDPPVANPDTAHAVEAGGVNNQTAGVNPGGNVLTNDADPDGDAISVTGIQTSGGTTGTVGSALVGTYGSLTLAANGQYTYTVDNNNAAVQALRTASDQLTESFTYTVADSHGATTTTTLTITITGQNDAPVGVNDTGDATEAGGTNNGTPGSNAIGNVLTNDTDVDAGDSKTVDGVGTSGSFNAVTGPTSVTGQYGTLTLNTDGSYTYVVDNSLAAVNALAPGESLADTFSYRLHDTAGAQASAQLQITIHGANDAPVGHTDLNYALADNGSGTPVNANGNVLNNDTDVDHNDHLTVTGAAVGATASSPTLSAVTASSTSTSNALTLVGTYGTLTIGADGSYSYIIDINNPTVQSLTGTQFRLENFTYQLTDSGNLHDVAQLTIIVRGRNDPPVAVNDSGVAVEAAGLNNTTPGSNPTGNVLTGATDPDNDVLEVTTLHTGGQGSNAPSVTAGTPLQGEYGSLVLNGDGTWTYELNNDLPAVQALRTPTQTLTEQFTFVVSDPWGATDSATLTIVISGRNDTPIAVNDTATATEAGGVNNGAPGVNPTGNVLANDIDVDSVANGETKAVDTFSNSNGSSANAGSTLTGTYGSLTLNADGSYQYVVDNNNATVQALRPGSTPLTEVFTYQMQDAAGAQSVAHLTISIQGANDNPVAHDDTNVATDQTPAPQATGNVLPNDTDVDAGDQLTVVGIHTDGKEVPGTTGTIGQPIAGHYGTLTLKADGSYSYVIDMTNPDVLKAAGAGQVLHDTFTYTVSDQAGATDQAVLTINLDISAPYIPPSPPIDVLGAGPNGTTYYNDPARTIPVRNLDPVVFVTPVVQQTELVQTVSAWEADGSDLRMGGQPIPISPSIGAGLGVIPGLYVTTTVRDSSLENAENDAWVMGRHSRVDLTADGLLSDPSVFAVGSHELTRNAPAAPHAPDRPAHPAHPARPHGKHPAPKVAQGFKAQLQAAAPALPPIQTHEPVESEA</sequence>
<protein>
    <submittedName>
        <fullName evidence="4">VCBS repeat-containing protein</fullName>
    </submittedName>
</protein>
<dbReference type="Gene3D" id="2.60.40.10">
    <property type="entry name" value="Immunoglobulins"/>
    <property type="match status" value="7"/>
</dbReference>
<accession>A0A840RF40</accession>
<name>A0A840RF40_9NEIS</name>
<feature type="domain" description="RapA2 cadherin-like" evidence="3">
    <location>
        <begin position="3199"/>
        <end position="3287"/>
    </location>
</feature>
<feature type="region of interest" description="Disordered" evidence="1">
    <location>
        <begin position="2146"/>
        <end position="2165"/>
    </location>
</feature>
<dbReference type="Gene3D" id="2.60.40.740">
    <property type="match status" value="1"/>
</dbReference>
<feature type="region of interest" description="Disordered" evidence="1">
    <location>
        <begin position="2690"/>
        <end position="2727"/>
    </location>
</feature>
<feature type="domain" description="RapA2 cadherin-like" evidence="3">
    <location>
        <begin position="2803"/>
        <end position="2903"/>
    </location>
</feature>
<feature type="compositionally biased region" description="Polar residues" evidence="1">
    <location>
        <begin position="2146"/>
        <end position="2160"/>
    </location>
</feature>
<feature type="domain" description="RapA2 cadherin-like" evidence="3">
    <location>
        <begin position="2550"/>
        <end position="2639"/>
    </location>
</feature>
<feature type="compositionally biased region" description="Basic residues" evidence="1">
    <location>
        <begin position="3487"/>
        <end position="3497"/>
    </location>
</feature>
<feature type="domain" description="RapA2 cadherin-like" evidence="3">
    <location>
        <begin position="2677"/>
        <end position="2767"/>
    </location>
</feature>
<evidence type="ECO:0000313" key="4">
    <source>
        <dbReference type="EMBL" id="MBB5190871.1"/>
    </source>
</evidence>
<dbReference type="InterPro" id="IPR025592">
    <property type="entry name" value="DUF4347"/>
</dbReference>
<feature type="region of interest" description="Disordered" evidence="1">
    <location>
        <begin position="3471"/>
        <end position="3528"/>
    </location>
</feature>
<feature type="domain" description="RapA2 cadherin-like" evidence="3">
    <location>
        <begin position="2939"/>
        <end position="3032"/>
    </location>
</feature>
<dbReference type="Proteomes" id="UP000543030">
    <property type="component" value="Unassembled WGS sequence"/>
</dbReference>
<dbReference type="Pfam" id="PF14252">
    <property type="entry name" value="DUF4347"/>
    <property type="match status" value="1"/>
</dbReference>
<dbReference type="NCBIfam" id="TIGR01965">
    <property type="entry name" value="VCBS_repeat"/>
    <property type="match status" value="9"/>
</dbReference>
<dbReference type="SUPFAM" id="SSF117074">
    <property type="entry name" value="Hypothetical protein PA1324"/>
    <property type="match status" value="1"/>
</dbReference>
<evidence type="ECO:0000259" key="3">
    <source>
        <dbReference type="Pfam" id="PF17803"/>
    </source>
</evidence>
<keyword evidence="5" id="KW-1185">Reference proteome</keyword>
<feature type="domain" description="RapA2 cadherin-like" evidence="3">
    <location>
        <begin position="2261"/>
        <end position="2366"/>
    </location>
</feature>
<feature type="region of interest" description="Disordered" evidence="1">
    <location>
        <begin position="2279"/>
        <end position="2308"/>
    </location>
</feature>
<feature type="domain" description="DUF4347" evidence="2">
    <location>
        <begin position="85"/>
        <end position="248"/>
    </location>
</feature>
<dbReference type="Pfam" id="PF17803">
    <property type="entry name" value="Cadherin_4"/>
    <property type="match status" value="8"/>
</dbReference>